<dbReference type="PANTHER" id="PTHR42051:SF1">
    <property type="entry name" value="MEIOTICALLY UP-REGULATED PROTEIN PB1A10.08"/>
    <property type="match status" value="1"/>
</dbReference>
<dbReference type="AlphaFoldDB" id="A0A9P4M0F1"/>
<proteinExistence type="predicted"/>
<feature type="region of interest" description="Disordered" evidence="1">
    <location>
        <begin position="349"/>
        <end position="392"/>
    </location>
</feature>
<dbReference type="InterPro" id="IPR034443">
    <property type="entry name" value="PB1A10.08"/>
</dbReference>
<feature type="region of interest" description="Disordered" evidence="1">
    <location>
        <begin position="166"/>
        <end position="208"/>
    </location>
</feature>
<evidence type="ECO:0000313" key="3">
    <source>
        <dbReference type="Proteomes" id="UP000799776"/>
    </source>
</evidence>
<organism evidence="2 3">
    <name type="scientific">Saccharata proteae CBS 121410</name>
    <dbReference type="NCBI Taxonomy" id="1314787"/>
    <lineage>
        <taxon>Eukaryota</taxon>
        <taxon>Fungi</taxon>
        <taxon>Dikarya</taxon>
        <taxon>Ascomycota</taxon>
        <taxon>Pezizomycotina</taxon>
        <taxon>Dothideomycetes</taxon>
        <taxon>Dothideomycetes incertae sedis</taxon>
        <taxon>Botryosphaeriales</taxon>
        <taxon>Saccharataceae</taxon>
        <taxon>Saccharata</taxon>
    </lineage>
</organism>
<comment type="caution">
    <text evidence="2">The sequence shown here is derived from an EMBL/GenBank/DDBJ whole genome shotgun (WGS) entry which is preliminary data.</text>
</comment>
<reference evidence="2" key="1">
    <citation type="journal article" date="2020" name="Stud. Mycol.">
        <title>101 Dothideomycetes genomes: a test case for predicting lifestyles and emergence of pathogens.</title>
        <authorList>
            <person name="Haridas S."/>
            <person name="Albert R."/>
            <person name="Binder M."/>
            <person name="Bloem J."/>
            <person name="Labutti K."/>
            <person name="Salamov A."/>
            <person name="Andreopoulos B."/>
            <person name="Baker S."/>
            <person name="Barry K."/>
            <person name="Bills G."/>
            <person name="Bluhm B."/>
            <person name="Cannon C."/>
            <person name="Castanera R."/>
            <person name="Culley D."/>
            <person name="Daum C."/>
            <person name="Ezra D."/>
            <person name="Gonzalez J."/>
            <person name="Henrissat B."/>
            <person name="Kuo A."/>
            <person name="Liang C."/>
            <person name="Lipzen A."/>
            <person name="Lutzoni F."/>
            <person name="Magnuson J."/>
            <person name="Mondo S."/>
            <person name="Nolan M."/>
            <person name="Ohm R."/>
            <person name="Pangilinan J."/>
            <person name="Park H.-J."/>
            <person name="Ramirez L."/>
            <person name="Alfaro M."/>
            <person name="Sun H."/>
            <person name="Tritt A."/>
            <person name="Yoshinaga Y."/>
            <person name="Zwiers L.-H."/>
            <person name="Turgeon B."/>
            <person name="Goodwin S."/>
            <person name="Spatafora J."/>
            <person name="Crous P."/>
            <person name="Grigoriev I."/>
        </authorList>
    </citation>
    <scope>NUCLEOTIDE SEQUENCE</scope>
    <source>
        <strain evidence="2">CBS 121410</strain>
    </source>
</reference>
<name>A0A9P4M0F1_9PEZI</name>
<feature type="compositionally biased region" description="Basic residues" evidence="1">
    <location>
        <begin position="353"/>
        <end position="365"/>
    </location>
</feature>
<feature type="compositionally biased region" description="Low complexity" evidence="1">
    <location>
        <begin position="168"/>
        <end position="184"/>
    </location>
</feature>
<gene>
    <name evidence="2" type="ORF">K490DRAFT_73348</name>
</gene>
<feature type="compositionally biased region" description="Basic and acidic residues" evidence="1">
    <location>
        <begin position="190"/>
        <end position="206"/>
    </location>
</feature>
<keyword evidence="3" id="KW-1185">Reference proteome</keyword>
<sequence length="455" mass="50586">MMVPRSYRYTAPQPSPKPVPAERRPSERSMGTFGLTITRPRGSSASRKSRLPSNHQPDAVPPAVAAVLALTSIPPPKRKTTRRRSQYADRRISIDELMEEWRSEHKEASPGSYGSPLDILLERPDECDSDCYSIETGSTTERGFMASRSVSSESIPSVPDLDLDEHSLTSWSSPSTPTRSSSLSRRYRSERKEKPVSSPPKEDCMADHPLLPFGDPESDDEIVTPTAELPPVRQTPSLRLRSAFTSNLTASFQALKSAAKSFSNFTAPSLPPDDLLTRSLLAPRFASEMRPKPLEGTPTAALRRYLNPATSTRPLSPTELSQQLHEALLHGQSMEDEAADDSAPMIQMQTYQRRSRSTSRQRRQSRGGSLDLNSEAGRALSPQPAVRQREPRENGDFLRVIVLEMNMRREGKLDARAVGRARIWLPPRKTGNRGDVECGGVPMRWVGRSMTDEDT</sequence>
<dbReference type="Proteomes" id="UP000799776">
    <property type="component" value="Unassembled WGS sequence"/>
</dbReference>
<dbReference type="EMBL" id="ML978718">
    <property type="protein sequence ID" value="KAF2087853.1"/>
    <property type="molecule type" value="Genomic_DNA"/>
</dbReference>
<accession>A0A9P4M0F1</accession>
<feature type="compositionally biased region" description="Polar residues" evidence="1">
    <location>
        <begin position="41"/>
        <end position="56"/>
    </location>
</feature>
<evidence type="ECO:0000256" key="1">
    <source>
        <dbReference type="SAM" id="MobiDB-lite"/>
    </source>
</evidence>
<evidence type="ECO:0000313" key="2">
    <source>
        <dbReference type="EMBL" id="KAF2087853.1"/>
    </source>
</evidence>
<protein>
    <submittedName>
        <fullName evidence="2">Uncharacterized protein</fullName>
    </submittedName>
</protein>
<dbReference type="PANTHER" id="PTHR42051">
    <property type="entry name" value="MEIOTICALLY UP-REGULATED PROTEIN PB1A10.08"/>
    <property type="match status" value="1"/>
</dbReference>
<dbReference type="OrthoDB" id="4181307at2759"/>
<feature type="region of interest" description="Disordered" evidence="1">
    <location>
        <begin position="1"/>
        <end position="59"/>
    </location>
</feature>